<evidence type="ECO:0000256" key="3">
    <source>
        <dbReference type="ARBA" id="ARBA00022679"/>
    </source>
</evidence>
<dbReference type="Gene3D" id="3.40.50.11500">
    <property type="match status" value="1"/>
</dbReference>
<dbReference type="Gene3D" id="1.10.510.10">
    <property type="entry name" value="Transferase(Phosphotransferase) domain 1"/>
    <property type="match status" value="1"/>
</dbReference>
<evidence type="ECO:0008006" key="15">
    <source>
        <dbReference type="Google" id="ProtNLM"/>
    </source>
</evidence>
<reference evidence="13 14" key="1">
    <citation type="submission" date="2024-10" db="EMBL/GenBank/DDBJ databases">
        <title>Updated reference genomes for cyclostephanoid diatoms.</title>
        <authorList>
            <person name="Roberts W.R."/>
            <person name="Alverson A.J."/>
        </authorList>
    </citation>
    <scope>NUCLEOTIDE SEQUENCE [LARGE SCALE GENOMIC DNA]</scope>
    <source>
        <strain evidence="13 14">AJA010-31</strain>
    </source>
</reference>
<dbReference type="InterPro" id="IPR001194">
    <property type="entry name" value="cDENN_dom"/>
</dbReference>
<dbReference type="Gene3D" id="3.30.200.20">
    <property type="entry name" value="Phosphorylase Kinase, domain 1"/>
    <property type="match status" value="1"/>
</dbReference>
<evidence type="ECO:0000256" key="7">
    <source>
        <dbReference type="ARBA" id="ARBA00022992"/>
    </source>
</evidence>
<dbReference type="PROSITE" id="PS50011">
    <property type="entry name" value="PROTEIN_KINASE_DOM"/>
    <property type="match status" value="1"/>
</dbReference>
<dbReference type="Pfam" id="PF00069">
    <property type="entry name" value="Pkinase"/>
    <property type="match status" value="1"/>
</dbReference>
<feature type="domain" description="UDENN" evidence="12">
    <location>
        <begin position="1500"/>
        <end position="1781"/>
    </location>
</feature>
<dbReference type="InterPro" id="IPR037516">
    <property type="entry name" value="Tripartite_DENN"/>
</dbReference>
<evidence type="ECO:0000256" key="5">
    <source>
        <dbReference type="ARBA" id="ARBA00022777"/>
    </source>
</evidence>
<dbReference type="InterPro" id="IPR017441">
    <property type="entry name" value="Protein_kinase_ATP_BS"/>
</dbReference>
<feature type="region of interest" description="Disordered" evidence="9">
    <location>
        <begin position="1456"/>
        <end position="1490"/>
    </location>
</feature>
<dbReference type="InterPro" id="IPR008271">
    <property type="entry name" value="Ser/Thr_kinase_AS"/>
</dbReference>
<feature type="region of interest" description="Disordered" evidence="9">
    <location>
        <begin position="1"/>
        <end position="50"/>
    </location>
</feature>
<gene>
    <name evidence="13" type="ORF">ACHAWO_009526</name>
</gene>
<keyword evidence="7" id="KW-0142">cGMP-binding</keyword>
<dbReference type="InterPro" id="IPR018488">
    <property type="entry name" value="cNMP-bd_CS"/>
</dbReference>
<evidence type="ECO:0000313" key="13">
    <source>
        <dbReference type="EMBL" id="KAL3782154.1"/>
    </source>
</evidence>
<proteinExistence type="predicted"/>
<evidence type="ECO:0000256" key="8">
    <source>
        <dbReference type="PROSITE-ProRule" id="PRU10141"/>
    </source>
</evidence>
<feature type="region of interest" description="Disordered" evidence="9">
    <location>
        <begin position="325"/>
        <end position="377"/>
    </location>
</feature>
<dbReference type="InterPro" id="IPR018490">
    <property type="entry name" value="cNMP-bd_dom_sf"/>
</dbReference>
<organism evidence="13 14">
    <name type="scientific">Cyclotella atomus</name>
    <dbReference type="NCBI Taxonomy" id="382360"/>
    <lineage>
        <taxon>Eukaryota</taxon>
        <taxon>Sar</taxon>
        <taxon>Stramenopiles</taxon>
        <taxon>Ochrophyta</taxon>
        <taxon>Bacillariophyta</taxon>
        <taxon>Coscinodiscophyceae</taxon>
        <taxon>Thalassiosirophycidae</taxon>
        <taxon>Stephanodiscales</taxon>
        <taxon>Stephanodiscaceae</taxon>
        <taxon>Cyclotella</taxon>
    </lineage>
</organism>
<keyword evidence="4 8" id="KW-0547">Nucleotide-binding</keyword>
<feature type="compositionally biased region" description="Polar residues" evidence="9">
    <location>
        <begin position="1122"/>
        <end position="1137"/>
    </location>
</feature>
<feature type="compositionally biased region" description="Polar residues" evidence="9">
    <location>
        <begin position="325"/>
        <end position="353"/>
    </location>
</feature>
<dbReference type="SMART" id="SM00799">
    <property type="entry name" value="DENN"/>
    <property type="match status" value="1"/>
</dbReference>
<dbReference type="InterPro" id="IPR043153">
    <property type="entry name" value="DENN_C"/>
</dbReference>
<evidence type="ECO:0000313" key="14">
    <source>
        <dbReference type="Proteomes" id="UP001530400"/>
    </source>
</evidence>
<keyword evidence="2" id="KW-0140">cGMP</keyword>
<dbReference type="EMBL" id="JALLPJ020000819">
    <property type="protein sequence ID" value="KAL3782154.1"/>
    <property type="molecule type" value="Genomic_DNA"/>
</dbReference>
<feature type="region of interest" description="Disordered" evidence="9">
    <location>
        <begin position="1552"/>
        <end position="1578"/>
    </location>
</feature>
<dbReference type="Proteomes" id="UP001530400">
    <property type="component" value="Unassembled WGS sequence"/>
</dbReference>
<feature type="domain" description="Protein kinase" evidence="10">
    <location>
        <begin position="814"/>
        <end position="1077"/>
    </location>
</feature>
<feature type="region of interest" description="Disordered" evidence="9">
    <location>
        <begin position="1093"/>
        <end position="1141"/>
    </location>
</feature>
<feature type="compositionally biased region" description="Polar residues" evidence="9">
    <location>
        <begin position="260"/>
        <end position="272"/>
    </location>
</feature>
<evidence type="ECO:0000259" key="11">
    <source>
        <dbReference type="PROSITE" id="PS50042"/>
    </source>
</evidence>
<dbReference type="PROSITE" id="PS00107">
    <property type="entry name" value="PROTEIN_KINASE_ATP"/>
    <property type="match status" value="1"/>
</dbReference>
<evidence type="ECO:0000256" key="6">
    <source>
        <dbReference type="ARBA" id="ARBA00022840"/>
    </source>
</evidence>
<feature type="region of interest" description="Disordered" evidence="9">
    <location>
        <begin position="156"/>
        <end position="183"/>
    </location>
</feature>
<dbReference type="SMART" id="SM00220">
    <property type="entry name" value="S_TKc"/>
    <property type="match status" value="1"/>
</dbReference>
<feature type="compositionally biased region" description="Basic and acidic residues" evidence="9">
    <location>
        <begin position="1093"/>
        <end position="1106"/>
    </location>
</feature>
<dbReference type="CDD" id="cd00038">
    <property type="entry name" value="CAP_ED"/>
    <property type="match status" value="2"/>
</dbReference>
<feature type="binding site" evidence="8">
    <location>
        <position position="851"/>
    </location>
    <ligand>
        <name>ATP</name>
        <dbReference type="ChEBI" id="CHEBI:30616"/>
    </ligand>
</feature>
<dbReference type="PROSITE" id="PS00108">
    <property type="entry name" value="PROTEIN_KINASE_ST"/>
    <property type="match status" value="1"/>
</dbReference>
<dbReference type="PROSITE" id="PS50211">
    <property type="entry name" value="DENN"/>
    <property type="match status" value="1"/>
</dbReference>
<feature type="domain" description="Cyclic nucleotide-binding" evidence="11">
    <location>
        <begin position="673"/>
        <end position="791"/>
    </location>
</feature>
<comment type="caution">
    <text evidence="13">The sequence shown here is derived from an EMBL/GenBank/DDBJ whole genome shotgun (WGS) entry which is preliminary data.</text>
</comment>
<dbReference type="InterPro" id="IPR000719">
    <property type="entry name" value="Prot_kinase_dom"/>
</dbReference>
<evidence type="ECO:0000259" key="12">
    <source>
        <dbReference type="PROSITE" id="PS50211"/>
    </source>
</evidence>
<dbReference type="InterPro" id="IPR011009">
    <property type="entry name" value="Kinase-like_dom_sf"/>
</dbReference>
<name>A0ABD3P1R4_9STRA</name>
<sequence>MNKHHTNHKSSPPEGDGNDLICGFGRRRRTEESGDSYNSDPRFSKSKSDTLICGFGEEGGSYSSGMDIGEESLQEALQEHWVFEGDLPGREESVGSDSNTMGINGENNHQRLLTELVNGLMEEAGGADDHPITSAAAAPSELAVNQGEMSAYVVSTKVDDGSSSSRKPARRNSNQSLLSRSDKSVGDMSFMSMASEDAVVLMMDLLNESQEDINDEKPKSRPHTEICGRVYRHVPNVDYDHIPTELEIGSDLQHSHGRQHNNNDVSPLPTSVNVLNNATRQTEEGRASEMGPPRNISIEHEVKRPASTGSSPAQSASMVPQSFYNATSKQKSNAAPQSPQEVSSPQLSQISSTQPQHHQQQQPQNAVKQPPEEFPRPNKIEAHSEMVEGFLIEDEKFGQISSTIEKAQRRRSTDLGIIEEGSRDSQSESMGLKSSFASTKGDTSTDYAFDDDDAFDKTIDPEIDILAAVVSRKESLTGEHAKSMAKELKASVRTLSARMSADLENDDEEKDEGRVAIVSRQNESEYIKKVVHKTENVKKLIRNAISNNILFKACSDEELEELVDVFDYKEASAGSIIIRQGDDGDAFYVMEQGVVDVAEEGVHKTTLSGVISFGEIALLYGCPRSATLRARKFCKLWYIGRTAFRAITSQHKRNRLEAKIESLRKVKIKGKFFSEVLNESEIDTLALAVISESYKPGHVIIKEGDPGDIFYIIESGSVDVFIEKVGNTPVATLSAGQYFGEMALLSNEPRAASCIAKTDVKCHILMRNDFILLLGDLESLIKTDYRKRSSLMDDPMEELEVMAKPKLEIGINDLDVIKVLGIGAFGRVQLVKLKKPIEGLQPTDDGHFALKCISKQSLKESGLESHMHNEMNIMASLDHPFINRFYCEMEDEKHLYFLLEALTGGELCKRLREEKKFPEPWGRFYSASVLFAFCHMHAMKIAYRDLKPENLVMDSVGYVKVVDFGLAKVVEGGKTWTLCGTPAYLAPEIVLNDGHDWGVDYWAFGVFLFEMTSGKEPFRSKNPMEVYKQIVSGHVDIPAYFTANLADLIKKLLNISKSKRLGRTMGGGGAVMQHRWYTGFDWDAHLEKKLKAPLHPKTEAVSRRESTGAASIKSHTSDRNQNDSASSKTSRTLSKMSSADGLNYRTTKARISYSLGQGNRHHQKLLEMMAGDPKEPDRQNDAVRMTMLRVIKQNERWSKSSDMSNGNDSTRNTSLGVGEVARSFIEEESSVSSDVLTAETSSDAVLRMQLMNLSLPSTKRDSTLHESRAFQQFTLLGVNPMLFESSDIIDSGCGFLDPFSTKNIILLDQFPTSYDSSVIDSEALAAFCFSNGLSLRLIPKCAVEGAKRLGWLGPGGDHYQLQGFTDFAGSLSHGIAITIYEELVGSHAQKVIDFLTLHRKRRRSRGIIARWLTKRLFHSTNLRRYYGNRRNRRATDSFGAINQSFRGAMDKLRTRVASSRDNMSSSHSSGLSYESDENSYEINGQVDPPPVSEYARRLGRAAYQAMLDAEDDGDICIVEKSYVITGTPLNDQSLFFCGLQNLINMERLTKDEDGTASRSRRRSLYDEDNNTRDGERSNSKFIAQNRHAVLAALQSRLMLDPSQKRVCYPRSEMAHIKTPQRNFVMKLSLNGFDEISLPLPLPMISGEWGLATLFLRIKDSGVMILLKLLLLERSVLVVGSNTEEVTSCATALLEMLNPYKWASAFMPLLPREMLDFVSSPVPFIAGTIVENHKRLQEIIHDSGVREAMMNGLSIVNLVTGKLIVTRERGTSDMLRRSFQVM</sequence>
<feature type="compositionally biased region" description="Low complexity" evidence="9">
    <location>
        <begin position="1459"/>
        <end position="1473"/>
    </location>
</feature>
<keyword evidence="6 8" id="KW-0067">ATP-binding</keyword>
<dbReference type="PROSITE" id="PS00888">
    <property type="entry name" value="CNMP_BINDING_1"/>
    <property type="match status" value="2"/>
</dbReference>
<feature type="region of interest" description="Disordered" evidence="9">
    <location>
        <begin position="402"/>
        <end position="444"/>
    </location>
</feature>
<dbReference type="GO" id="GO:0030553">
    <property type="term" value="F:cGMP binding"/>
    <property type="evidence" value="ECO:0007669"/>
    <property type="project" value="UniProtKB-KW"/>
</dbReference>
<evidence type="ECO:0000256" key="1">
    <source>
        <dbReference type="ARBA" id="ARBA00022527"/>
    </source>
</evidence>
<accession>A0ABD3P1R4</accession>
<dbReference type="InterPro" id="IPR000595">
    <property type="entry name" value="cNMP-bd_dom"/>
</dbReference>
<dbReference type="SUPFAM" id="SSF51206">
    <property type="entry name" value="cAMP-binding domain-like"/>
    <property type="match status" value="2"/>
</dbReference>
<dbReference type="PROSITE" id="PS50042">
    <property type="entry name" value="CNMP_BINDING_3"/>
    <property type="match status" value="2"/>
</dbReference>
<evidence type="ECO:0000256" key="9">
    <source>
        <dbReference type="SAM" id="MobiDB-lite"/>
    </source>
</evidence>
<protein>
    <recommendedName>
        <fullName evidence="15">cGMP-dependent protein kinase</fullName>
    </recommendedName>
</protein>
<dbReference type="PANTHER" id="PTHR24353:SF147">
    <property type="entry name" value="CGMP-DEPENDENT SERINE_THREONIN PROTEIN KINASE-RELATED"/>
    <property type="match status" value="1"/>
</dbReference>
<evidence type="ECO:0000256" key="4">
    <source>
        <dbReference type="ARBA" id="ARBA00022741"/>
    </source>
</evidence>
<feature type="compositionally biased region" description="Low complexity" evidence="9">
    <location>
        <begin position="354"/>
        <end position="364"/>
    </location>
</feature>
<dbReference type="Gene3D" id="2.60.120.10">
    <property type="entry name" value="Jelly Rolls"/>
    <property type="match status" value="2"/>
</dbReference>
<dbReference type="SUPFAM" id="SSF56112">
    <property type="entry name" value="Protein kinase-like (PK-like)"/>
    <property type="match status" value="1"/>
</dbReference>
<dbReference type="SMART" id="SM00100">
    <property type="entry name" value="cNMP"/>
    <property type="match status" value="2"/>
</dbReference>
<dbReference type="PANTHER" id="PTHR24353">
    <property type="entry name" value="CYCLIC NUCLEOTIDE-DEPENDENT PROTEIN KINASE"/>
    <property type="match status" value="1"/>
</dbReference>
<evidence type="ECO:0000256" key="2">
    <source>
        <dbReference type="ARBA" id="ARBA00022535"/>
    </source>
</evidence>
<dbReference type="GO" id="GO:0004674">
    <property type="term" value="F:protein serine/threonine kinase activity"/>
    <property type="evidence" value="ECO:0007669"/>
    <property type="project" value="UniProtKB-KW"/>
</dbReference>
<keyword evidence="14" id="KW-1185">Reference proteome</keyword>
<keyword evidence="5" id="KW-0418">Kinase</keyword>
<dbReference type="Pfam" id="PF02141">
    <property type="entry name" value="DENN"/>
    <property type="match status" value="1"/>
</dbReference>
<dbReference type="Pfam" id="PF00027">
    <property type="entry name" value="cNMP_binding"/>
    <property type="match status" value="2"/>
</dbReference>
<keyword evidence="1" id="KW-0723">Serine/threonine-protein kinase</keyword>
<dbReference type="InterPro" id="IPR014710">
    <property type="entry name" value="RmlC-like_jellyroll"/>
</dbReference>
<feature type="compositionally biased region" description="Basic and acidic residues" evidence="9">
    <location>
        <begin position="1563"/>
        <end position="1578"/>
    </location>
</feature>
<keyword evidence="3" id="KW-0808">Transferase</keyword>
<feature type="domain" description="Cyclic nucleotide-binding" evidence="11">
    <location>
        <begin position="550"/>
        <end position="647"/>
    </location>
</feature>
<feature type="region of interest" description="Disordered" evidence="9">
    <location>
        <begin position="253"/>
        <end position="272"/>
    </location>
</feature>
<dbReference type="PROSITE" id="PS00889">
    <property type="entry name" value="CNMP_BINDING_2"/>
    <property type="match status" value="1"/>
</dbReference>
<dbReference type="GO" id="GO:0005524">
    <property type="term" value="F:ATP binding"/>
    <property type="evidence" value="ECO:0007669"/>
    <property type="project" value="UniProtKB-UniRule"/>
</dbReference>
<evidence type="ECO:0000259" key="10">
    <source>
        <dbReference type="PROSITE" id="PS50011"/>
    </source>
</evidence>
<dbReference type="PRINTS" id="PR00103">
    <property type="entry name" value="CAMPKINASE"/>
</dbReference>